<feature type="region of interest" description="Disordered" evidence="1">
    <location>
        <begin position="1"/>
        <end position="25"/>
    </location>
</feature>
<keyword evidence="2" id="KW-1133">Transmembrane helix</keyword>
<accession>A0ABD1QHX4</accession>
<evidence type="ECO:0000313" key="4">
    <source>
        <dbReference type="Proteomes" id="UP001604336"/>
    </source>
</evidence>
<dbReference type="PANTHER" id="PTHR36393">
    <property type="entry name" value="SULFATE ADENYLYLTRANSFERASE SUBUNIT"/>
    <property type="match status" value="1"/>
</dbReference>
<gene>
    <name evidence="3" type="ORF">Adt_36459</name>
</gene>
<feature type="compositionally biased region" description="Low complexity" evidence="1">
    <location>
        <begin position="9"/>
        <end position="24"/>
    </location>
</feature>
<feature type="transmembrane region" description="Helical" evidence="2">
    <location>
        <begin position="130"/>
        <end position="153"/>
    </location>
</feature>
<dbReference type="Proteomes" id="UP001604336">
    <property type="component" value="Unassembled WGS sequence"/>
</dbReference>
<evidence type="ECO:0000256" key="2">
    <source>
        <dbReference type="SAM" id="Phobius"/>
    </source>
</evidence>
<proteinExistence type="predicted"/>
<name>A0ABD1QHX4_9LAMI</name>
<dbReference type="EMBL" id="JBFOLK010000011">
    <property type="protein sequence ID" value="KAL2475723.1"/>
    <property type="molecule type" value="Genomic_DNA"/>
</dbReference>
<dbReference type="AlphaFoldDB" id="A0ABD1QHX4"/>
<evidence type="ECO:0000256" key="1">
    <source>
        <dbReference type="SAM" id="MobiDB-lite"/>
    </source>
</evidence>
<keyword evidence="2" id="KW-0472">Membrane</keyword>
<sequence length="211" mass="22820">MAQVLSLCTRPPTNNTNQIPNQQPVSTLSKLTAPTQPIRSWTSLQHSLKCSGRFSCLFSDNGKKEQARKALESALGGKKVEFEKWDKEIKNREEASGGGNSGGGGWFGWGGRFGGSDGDRFWQEAQQASLTILGILAVYLIVAKGDVLLAVIFNPLLFALRGTRTGFTFLTSKITDRVYGPSHTDVATTPQQEVTAGVSAKERVVGKWGSD</sequence>
<keyword evidence="2" id="KW-0812">Transmembrane</keyword>
<protein>
    <submittedName>
        <fullName evidence="3">Uncharacterized protein</fullName>
    </submittedName>
</protein>
<organism evidence="3 4">
    <name type="scientific">Abeliophyllum distichum</name>
    <dbReference type="NCBI Taxonomy" id="126358"/>
    <lineage>
        <taxon>Eukaryota</taxon>
        <taxon>Viridiplantae</taxon>
        <taxon>Streptophyta</taxon>
        <taxon>Embryophyta</taxon>
        <taxon>Tracheophyta</taxon>
        <taxon>Spermatophyta</taxon>
        <taxon>Magnoliopsida</taxon>
        <taxon>eudicotyledons</taxon>
        <taxon>Gunneridae</taxon>
        <taxon>Pentapetalae</taxon>
        <taxon>asterids</taxon>
        <taxon>lamiids</taxon>
        <taxon>Lamiales</taxon>
        <taxon>Oleaceae</taxon>
        <taxon>Forsythieae</taxon>
        <taxon>Abeliophyllum</taxon>
    </lineage>
</organism>
<reference evidence="4" key="1">
    <citation type="submission" date="2024-07" db="EMBL/GenBank/DDBJ databases">
        <title>Two chromosome-level genome assemblies of Korean endemic species Abeliophyllum distichum and Forsythia ovata (Oleaceae).</title>
        <authorList>
            <person name="Jang H."/>
        </authorList>
    </citation>
    <scope>NUCLEOTIDE SEQUENCE [LARGE SCALE GENOMIC DNA]</scope>
</reference>
<dbReference type="PANTHER" id="PTHR36393:SF1">
    <property type="entry name" value="SULFATE ADENYLYLTRANSFERASE SUBUNIT"/>
    <property type="match status" value="1"/>
</dbReference>
<keyword evidence="4" id="KW-1185">Reference proteome</keyword>
<comment type="caution">
    <text evidence="3">The sequence shown here is derived from an EMBL/GenBank/DDBJ whole genome shotgun (WGS) entry which is preliminary data.</text>
</comment>
<evidence type="ECO:0000313" key="3">
    <source>
        <dbReference type="EMBL" id="KAL2475723.1"/>
    </source>
</evidence>